<dbReference type="InterPro" id="IPR035513">
    <property type="entry name" value="Invertase/methylesterase_inhib"/>
</dbReference>
<evidence type="ECO:0000256" key="1">
    <source>
        <dbReference type="ARBA" id="ARBA00022729"/>
    </source>
</evidence>
<keyword evidence="1" id="KW-0732">Signal</keyword>
<proteinExistence type="inferred from homology"/>
<dbReference type="Pfam" id="PF04043">
    <property type="entry name" value="PMEI"/>
    <property type="match status" value="1"/>
</dbReference>
<dbReference type="Proteomes" id="UP001163823">
    <property type="component" value="Chromosome 3"/>
</dbReference>
<evidence type="ECO:0000313" key="4">
    <source>
        <dbReference type="EMBL" id="KAJ7977674.1"/>
    </source>
</evidence>
<dbReference type="SMART" id="SM00856">
    <property type="entry name" value="PMEI"/>
    <property type="match status" value="1"/>
</dbReference>
<dbReference type="KEGG" id="qsa:O6P43_007264"/>
<reference evidence="4" key="1">
    <citation type="journal article" date="2023" name="Science">
        <title>Elucidation of the pathway for biosynthesis of saponin adjuvants from the soapbark tree.</title>
        <authorList>
            <person name="Reed J."/>
            <person name="Orme A."/>
            <person name="El-Demerdash A."/>
            <person name="Owen C."/>
            <person name="Martin L.B.B."/>
            <person name="Misra R.C."/>
            <person name="Kikuchi S."/>
            <person name="Rejzek M."/>
            <person name="Martin A.C."/>
            <person name="Harkess A."/>
            <person name="Leebens-Mack J."/>
            <person name="Louveau T."/>
            <person name="Stephenson M.J."/>
            <person name="Osbourn A."/>
        </authorList>
    </citation>
    <scope>NUCLEOTIDE SEQUENCE</scope>
    <source>
        <strain evidence="4">S10</strain>
    </source>
</reference>
<dbReference type="PANTHER" id="PTHR31080">
    <property type="entry name" value="PECTINESTERASE INHIBITOR-LIKE"/>
    <property type="match status" value="1"/>
</dbReference>
<dbReference type="AlphaFoldDB" id="A0AAD7Q9Z4"/>
<gene>
    <name evidence="4" type="ORF">O6P43_007264</name>
</gene>
<name>A0AAD7Q9Z4_QUISA</name>
<dbReference type="PANTHER" id="PTHR31080:SF68">
    <property type="entry name" value="PLANT INVERTASE_PECTIN METHYLESTERASE INHIBITOR SUPERFAMILY PROTEIN"/>
    <property type="match status" value="1"/>
</dbReference>
<dbReference type="NCBIfam" id="TIGR01614">
    <property type="entry name" value="PME_inhib"/>
    <property type="match status" value="1"/>
</dbReference>
<feature type="domain" description="Pectinesterase inhibitor" evidence="3">
    <location>
        <begin position="15"/>
        <end position="161"/>
    </location>
</feature>
<protein>
    <submittedName>
        <fullName evidence="4">Pectinesterase inhibitor-like</fullName>
    </submittedName>
</protein>
<comment type="similarity">
    <text evidence="2">Belongs to the PMEI family.</text>
</comment>
<dbReference type="InterPro" id="IPR006501">
    <property type="entry name" value="Pectinesterase_inhib_dom"/>
</dbReference>
<dbReference type="SUPFAM" id="SSF101148">
    <property type="entry name" value="Plant invertase/pectin methylesterase inhibitor"/>
    <property type="match status" value="1"/>
</dbReference>
<dbReference type="CDD" id="cd15800">
    <property type="entry name" value="PMEI-like_2"/>
    <property type="match status" value="1"/>
</dbReference>
<accession>A0AAD7Q9Z4</accession>
<organism evidence="4 5">
    <name type="scientific">Quillaja saponaria</name>
    <name type="common">Soap bark tree</name>
    <dbReference type="NCBI Taxonomy" id="32244"/>
    <lineage>
        <taxon>Eukaryota</taxon>
        <taxon>Viridiplantae</taxon>
        <taxon>Streptophyta</taxon>
        <taxon>Embryophyta</taxon>
        <taxon>Tracheophyta</taxon>
        <taxon>Spermatophyta</taxon>
        <taxon>Magnoliopsida</taxon>
        <taxon>eudicotyledons</taxon>
        <taxon>Gunneridae</taxon>
        <taxon>Pentapetalae</taxon>
        <taxon>rosids</taxon>
        <taxon>fabids</taxon>
        <taxon>Fabales</taxon>
        <taxon>Quillajaceae</taxon>
        <taxon>Quillaja</taxon>
    </lineage>
</organism>
<comment type="caution">
    <text evidence="4">The sequence shown here is derived from an EMBL/GenBank/DDBJ whole genome shotgun (WGS) entry which is preliminary data.</text>
</comment>
<evidence type="ECO:0000259" key="3">
    <source>
        <dbReference type="SMART" id="SM00856"/>
    </source>
</evidence>
<evidence type="ECO:0000256" key="2">
    <source>
        <dbReference type="ARBA" id="ARBA00038471"/>
    </source>
</evidence>
<dbReference type="GO" id="GO:0004857">
    <property type="term" value="F:enzyme inhibitor activity"/>
    <property type="evidence" value="ECO:0007669"/>
    <property type="project" value="InterPro"/>
</dbReference>
<keyword evidence="5" id="KW-1185">Reference proteome</keyword>
<dbReference type="InterPro" id="IPR051955">
    <property type="entry name" value="PME_Inhibitor"/>
</dbReference>
<dbReference type="Gene3D" id="1.20.140.40">
    <property type="entry name" value="Invertase/pectin methylesterase inhibitor family protein"/>
    <property type="match status" value="1"/>
</dbReference>
<dbReference type="EMBL" id="JARAOO010000003">
    <property type="protein sequence ID" value="KAJ7977674.1"/>
    <property type="molecule type" value="Genomic_DNA"/>
</dbReference>
<sequence>MSTASKILSQVDVPSVDPALLKICGVTEDPALCANSILPHLKGLVEPANVLKTEIEACVEEAKKAMAIIEKMGSEQSLSAPMSSAIDSCKETYTDLFDSLKSAKEAIFAHDIGTLTVMLSAVISDITTCDDGFVEMELPSPLEKLEVRTKVEKLAGNCLDMAKLVN</sequence>
<dbReference type="FunFam" id="1.20.140.40:FF:000003">
    <property type="entry name" value="Invertase/pectin methylesterase inhibitor family protein"/>
    <property type="match status" value="1"/>
</dbReference>
<evidence type="ECO:0000313" key="5">
    <source>
        <dbReference type="Proteomes" id="UP001163823"/>
    </source>
</evidence>